<feature type="region of interest" description="Disordered" evidence="1">
    <location>
        <begin position="288"/>
        <end position="324"/>
    </location>
</feature>
<gene>
    <name evidence="2" type="ORF">PMACD_LOCUS10948</name>
</gene>
<evidence type="ECO:0000256" key="1">
    <source>
        <dbReference type="SAM" id="MobiDB-lite"/>
    </source>
</evidence>
<evidence type="ECO:0008006" key="4">
    <source>
        <dbReference type="Google" id="ProtNLM"/>
    </source>
</evidence>
<proteinExistence type="predicted"/>
<evidence type="ECO:0000313" key="3">
    <source>
        <dbReference type="Proteomes" id="UP000663880"/>
    </source>
</evidence>
<keyword evidence="3" id="KW-1185">Reference proteome</keyword>
<dbReference type="EMBL" id="CAJOBZ010000034">
    <property type="protein sequence ID" value="CAF4896901.1"/>
    <property type="molecule type" value="Genomic_DNA"/>
</dbReference>
<evidence type="ECO:0000313" key="2">
    <source>
        <dbReference type="EMBL" id="CAF4896901.1"/>
    </source>
</evidence>
<comment type="caution">
    <text evidence="2">The sequence shown here is derived from an EMBL/GenBank/DDBJ whole genome shotgun (WGS) entry which is preliminary data.</text>
</comment>
<accession>A0A821UV32</accession>
<reference evidence="2" key="1">
    <citation type="submission" date="2021-02" db="EMBL/GenBank/DDBJ databases">
        <authorList>
            <person name="Steward A R."/>
        </authorList>
    </citation>
    <scope>NUCLEOTIDE SEQUENCE</scope>
</reference>
<protein>
    <recommendedName>
        <fullName evidence="4">Centromere protein O</fullName>
    </recommendedName>
</protein>
<name>A0A821UV32_9NEOP</name>
<dbReference type="OrthoDB" id="7426765at2759"/>
<feature type="compositionally biased region" description="Acidic residues" evidence="1">
    <location>
        <begin position="313"/>
        <end position="324"/>
    </location>
</feature>
<dbReference type="AlphaFoldDB" id="A0A821UV32"/>
<sequence>MGKQRQLKIPNLIRKQGVSVSDDCVEIQQRIKTLNEKLCGLQTQLFQIKRNSYKRTIFPSKSISANEVFSKPENIVLSNSVAVMNRKLELLTVLTGLEVQSYSKNDHCCIVFHMQHDSNNVVKHGLRIEMKSGGNEVTESSLPVGFNLNEIIDDYDSILKPEYLLSVHKALIAYYDRLQQYESLERLISINGTLFKALDGSHIEVTFYMHGDDDNRDIKVVLILHYRVNDIRPKTYVIKTDLPEELLETLQQHCLLFRKKPLKNAFRHIFMDDGPWKLVNQMAIHKEHTATRPKRFRPNRNPNNDDTFRPEECSDQGEDEEYVE</sequence>
<dbReference type="Proteomes" id="UP000663880">
    <property type="component" value="Unassembled WGS sequence"/>
</dbReference>
<organism evidence="2 3">
    <name type="scientific">Pieris macdunnoughi</name>
    <dbReference type="NCBI Taxonomy" id="345717"/>
    <lineage>
        <taxon>Eukaryota</taxon>
        <taxon>Metazoa</taxon>
        <taxon>Ecdysozoa</taxon>
        <taxon>Arthropoda</taxon>
        <taxon>Hexapoda</taxon>
        <taxon>Insecta</taxon>
        <taxon>Pterygota</taxon>
        <taxon>Neoptera</taxon>
        <taxon>Endopterygota</taxon>
        <taxon>Lepidoptera</taxon>
        <taxon>Glossata</taxon>
        <taxon>Ditrysia</taxon>
        <taxon>Papilionoidea</taxon>
        <taxon>Pieridae</taxon>
        <taxon>Pierinae</taxon>
        <taxon>Pieris</taxon>
    </lineage>
</organism>